<keyword evidence="4" id="KW-0472">Membrane</keyword>
<feature type="chain" id="PRO_5010853148" evidence="5">
    <location>
        <begin position="27"/>
        <end position="834"/>
    </location>
</feature>
<proteinExistence type="predicted"/>
<feature type="compositionally biased region" description="Low complexity" evidence="3">
    <location>
        <begin position="478"/>
        <end position="500"/>
    </location>
</feature>
<feature type="region of interest" description="Disordered" evidence="3">
    <location>
        <begin position="659"/>
        <end position="720"/>
    </location>
</feature>
<keyword evidence="1" id="KW-0880">Kelch repeat</keyword>
<dbReference type="RefSeq" id="XP_024336971.1">
    <property type="nucleotide sequence ID" value="XM_024479333.1"/>
</dbReference>
<dbReference type="EMBL" id="KZ110600">
    <property type="protein sequence ID" value="OSX60177.1"/>
    <property type="molecule type" value="Genomic_DNA"/>
</dbReference>
<dbReference type="STRING" id="670580.A0A1X6MUX6"/>
<dbReference type="OrthoDB" id="10250130at2759"/>
<dbReference type="AlphaFoldDB" id="A0A1X6MUX6"/>
<feature type="transmembrane region" description="Helical" evidence="4">
    <location>
        <begin position="538"/>
        <end position="571"/>
    </location>
</feature>
<dbReference type="Pfam" id="PF24681">
    <property type="entry name" value="Kelch_KLHDC2_KLHL20_DRC7"/>
    <property type="match status" value="1"/>
</dbReference>
<feature type="compositionally biased region" description="Polar residues" evidence="3">
    <location>
        <begin position="671"/>
        <end position="690"/>
    </location>
</feature>
<dbReference type="InterPro" id="IPR015915">
    <property type="entry name" value="Kelch-typ_b-propeller"/>
</dbReference>
<feature type="compositionally biased region" description="Polar residues" evidence="3">
    <location>
        <begin position="700"/>
        <end position="720"/>
    </location>
</feature>
<evidence type="ECO:0000313" key="6">
    <source>
        <dbReference type="EMBL" id="OSX60177.1"/>
    </source>
</evidence>
<dbReference type="PANTHER" id="PTHR46093:SF18">
    <property type="entry name" value="FIBRONECTIN TYPE-III DOMAIN-CONTAINING PROTEIN"/>
    <property type="match status" value="1"/>
</dbReference>
<dbReference type="GeneID" id="36324283"/>
<feature type="region of interest" description="Disordered" evidence="3">
    <location>
        <begin position="473"/>
        <end position="500"/>
    </location>
</feature>
<protein>
    <submittedName>
        <fullName evidence="6">Uncharacterized protein</fullName>
    </submittedName>
</protein>
<keyword evidence="2" id="KW-0677">Repeat</keyword>
<organism evidence="6 7">
    <name type="scientific">Postia placenta MAD-698-R-SB12</name>
    <dbReference type="NCBI Taxonomy" id="670580"/>
    <lineage>
        <taxon>Eukaryota</taxon>
        <taxon>Fungi</taxon>
        <taxon>Dikarya</taxon>
        <taxon>Basidiomycota</taxon>
        <taxon>Agaricomycotina</taxon>
        <taxon>Agaricomycetes</taxon>
        <taxon>Polyporales</taxon>
        <taxon>Adustoporiaceae</taxon>
        <taxon>Rhodonia</taxon>
    </lineage>
</organism>
<evidence type="ECO:0000256" key="4">
    <source>
        <dbReference type="SAM" id="Phobius"/>
    </source>
</evidence>
<evidence type="ECO:0000256" key="5">
    <source>
        <dbReference type="SAM" id="SignalP"/>
    </source>
</evidence>
<gene>
    <name evidence="6" type="ORF">POSPLADRAFT_1047644</name>
</gene>
<evidence type="ECO:0000256" key="3">
    <source>
        <dbReference type="SAM" id="MobiDB-lite"/>
    </source>
</evidence>
<name>A0A1X6MUX6_9APHY</name>
<sequence>MVWSLRLCISWTLLALILRPTTITHAQQISTNTPVPPLQWINLTNHLSGESPPPLKDASIGYDDTTRTLIIFGGVSAQGIRQQSTYLLNLNSLTWSQPSPPTGNTQAPPARSAAISGYDLAASYREGHIVIGGIGADGSALSDVWEFDFVNQFWQEVQVSPGGPSPRYGAVGGRDRRVLAASVPNLSWPNTSFYLAGGIDASTVSPLSDVWRLDVTGTLSSNNLNDIFASWDQVDISTTGIPSKVGAAGAVISQGAYQMLAAVDGCSSSVAFTPNSSCAQPDSYIINTGAGTVASASPCPAPRLDGTVLPNFNPVGTSSTPQVFLVLGLVNYTLWNDQGGLEKGEVDVLDIGTGEWARILPAGDPGSSNPGGTPAYPSARQGAVGLTFTEALVGNSRGNATDSIVFGGVDAEGNYLSEVWILRAYNAQLTQSNQSWTNYDGQLVGGPDATGQGVTDQYMTVCASALSPKATQTTAFEPSATSTGASPTVTSSPTPSPYDTSVTHKALSPISVALVMPAVIFSRLAWPAVSAQTTGVFSPFLLLSVVLGLGAYALGITGLATSFTTIHTTVISVVKRSSTSSNILKTAHGRAGLALFVVFYGLLPLLFAFSFCIRRPSGAPSQHEVNGNGEARHRANSSVAAEKEGLFARVVARLAPRPSSTGEIVGRHWSSESTPDTALSPPSSNRSFEVTNRPARTRRASGNSLAAFSDPRSSGTPRNLSDLSWWERRRSLNTVGELDYALGQLGPRNGDPSTPATTVMDMTSTNGLMTGPGAQPRTAPEMPNTFDSCLHILFHLLLLGLCILILVALWYRITRLVWASEGISTHSDAGSLTW</sequence>
<dbReference type="Proteomes" id="UP000194127">
    <property type="component" value="Unassembled WGS sequence"/>
</dbReference>
<dbReference type="PANTHER" id="PTHR46093">
    <property type="entry name" value="ACYL-COA-BINDING DOMAIN-CONTAINING PROTEIN 5"/>
    <property type="match status" value="1"/>
</dbReference>
<reference evidence="6 7" key="1">
    <citation type="submission" date="2017-04" db="EMBL/GenBank/DDBJ databases">
        <title>Genome Sequence of the Model Brown-Rot Fungus Postia placenta SB12.</title>
        <authorList>
            <consortium name="DOE Joint Genome Institute"/>
            <person name="Gaskell J."/>
            <person name="Kersten P."/>
            <person name="Larrondo L.F."/>
            <person name="Canessa P."/>
            <person name="Martinez D."/>
            <person name="Hibbett D."/>
            <person name="Schmoll M."/>
            <person name="Kubicek C.P."/>
            <person name="Martinez A.T."/>
            <person name="Yadav J."/>
            <person name="Master E."/>
            <person name="Magnuson J.K."/>
            <person name="James T."/>
            <person name="Yaver D."/>
            <person name="Berka R."/>
            <person name="Labutti K."/>
            <person name="Lipzen A."/>
            <person name="Aerts A."/>
            <person name="Barry K."/>
            <person name="Henrissat B."/>
            <person name="Blanchette R."/>
            <person name="Grigoriev I."/>
            <person name="Cullen D."/>
        </authorList>
    </citation>
    <scope>NUCLEOTIDE SEQUENCE [LARGE SCALE GENOMIC DNA]</scope>
    <source>
        <strain evidence="6 7">MAD-698-R-SB12</strain>
    </source>
</reference>
<keyword evidence="5" id="KW-0732">Signal</keyword>
<dbReference type="Gene3D" id="2.120.10.80">
    <property type="entry name" value="Kelch-type beta propeller"/>
    <property type="match status" value="2"/>
</dbReference>
<keyword evidence="7" id="KW-1185">Reference proteome</keyword>
<evidence type="ECO:0000313" key="7">
    <source>
        <dbReference type="Proteomes" id="UP000194127"/>
    </source>
</evidence>
<dbReference type="SUPFAM" id="SSF117281">
    <property type="entry name" value="Kelch motif"/>
    <property type="match status" value="1"/>
</dbReference>
<evidence type="ECO:0000256" key="2">
    <source>
        <dbReference type="ARBA" id="ARBA00022737"/>
    </source>
</evidence>
<evidence type="ECO:0000256" key="1">
    <source>
        <dbReference type="ARBA" id="ARBA00022441"/>
    </source>
</evidence>
<accession>A0A1X6MUX6</accession>
<feature type="transmembrane region" description="Helical" evidence="4">
    <location>
        <begin position="591"/>
        <end position="613"/>
    </location>
</feature>
<feature type="transmembrane region" description="Helical" evidence="4">
    <location>
        <begin position="792"/>
        <end position="811"/>
    </location>
</feature>
<feature type="signal peptide" evidence="5">
    <location>
        <begin position="1"/>
        <end position="26"/>
    </location>
</feature>
<keyword evidence="4" id="KW-0812">Transmembrane</keyword>
<keyword evidence="4" id="KW-1133">Transmembrane helix</keyword>